<sequence>MSIDKSWTTNPYRNHPEFQAGLKAFIEKSKLHVDSNGKIRCACESEFTPTQERATFEKVLGERRGHIRGIGRKPSGLPTIPQPSQPSQPPSQPSQLENLRAMLADPACRDELYSFFQSQNNQGNDGNGDEGIYHYRRHFCRRHYYRRQMSFPATTLLAATIVSSGDILIAATIIFSGDKLINSDEAVPATHYRRRVAAIISTGDIWDFYRRLLSPVMAFFLVVSVNNNIIAMGVGQLCWA</sequence>
<feature type="region of interest" description="Disordered" evidence="1">
    <location>
        <begin position="65"/>
        <end position="94"/>
    </location>
</feature>
<feature type="transmembrane region" description="Helical" evidence="2">
    <location>
        <begin position="216"/>
        <end position="239"/>
    </location>
</feature>
<protein>
    <submittedName>
        <fullName evidence="3">Uncharacterized protein</fullName>
    </submittedName>
</protein>
<evidence type="ECO:0000256" key="2">
    <source>
        <dbReference type="SAM" id="Phobius"/>
    </source>
</evidence>
<keyword evidence="4" id="KW-1185">Reference proteome</keyword>
<reference evidence="3" key="1">
    <citation type="submission" date="2023-04" db="EMBL/GenBank/DDBJ databases">
        <authorList>
            <person name="Vijverberg K."/>
            <person name="Xiong W."/>
            <person name="Schranz E."/>
        </authorList>
    </citation>
    <scope>NUCLEOTIDE SEQUENCE</scope>
</reference>
<feature type="compositionally biased region" description="Pro residues" evidence="1">
    <location>
        <begin position="80"/>
        <end position="92"/>
    </location>
</feature>
<name>A0AA35V8Y7_LACSI</name>
<dbReference type="Proteomes" id="UP001177003">
    <property type="component" value="Chromosome 1"/>
</dbReference>
<evidence type="ECO:0000313" key="4">
    <source>
        <dbReference type="Proteomes" id="UP001177003"/>
    </source>
</evidence>
<evidence type="ECO:0000313" key="3">
    <source>
        <dbReference type="EMBL" id="CAI9269121.1"/>
    </source>
</evidence>
<organism evidence="3 4">
    <name type="scientific">Lactuca saligna</name>
    <name type="common">Willowleaf lettuce</name>
    <dbReference type="NCBI Taxonomy" id="75948"/>
    <lineage>
        <taxon>Eukaryota</taxon>
        <taxon>Viridiplantae</taxon>
        <taxon>Streptophyta</taxon>
        <taxon>Embryophyta</taxon>
        <taxon>Tracheophyta</taxon>
        <taxon>Spermatophyta</taxon>
        <taxon>Magnoliopsida</taxon>
        <taxon>eudicotyledons</taxon>
        <taxon>Gunneridae</taxon>
        <taxon>Pentapetalae</taxon>
        <taxon>asterids</taxon>
        <taxon>campanulids</taxon>
        <taxon>Asterales</taxon>
        <taxon>Asteraceae</taxon>
        <taxon>Cichorioideae</taxon>
        <taxon>Cichorieae</taxon>
        <taxon>Lactucinae</taxon>
        <taxon>Lactuca</taxon>
    </lineage>
</organism>
<feature type="transmembrane region" description="Helical" evidence="2">
    <location>
        <begin position="151"/>
        <end position="175"/>
    </location>
</feature>
<accession>A0AA35V8Y7</accession>
<dbReference type="EMBL" id="OX465077">
    <property type="protein sequence ID" value="CAI9269121.1"/>
    <property type="molecule type" value="Genomic_DNA"/>
</dbReference>
<proteinExistence type="predicted"/>
<keyword evidence="2" id="KW-0812">Transmembrane</keyword>
<keyword evidence="2" id="KW-0472">Membrane</keyword>
<keyword evidence="2" id="KW-1133">Transmembrane helix</keyword>
<dbReference type="AlphaFoldDB" id="A0AA35V8Y7"/>
<evidence type="ECO:0000256" key="1">
    <source>
        <dbReference type="SAM" id="MobiDB-lite"/>
    </source>
</evidence>
<gene>
    <name evidence="3" type="ORF">LSALG_LOCUS9508</name>
</gene>